<evidence type="ECO:0000256" key="10">
    <source>
        <dbReference type="SAM" id="MobiDB-lite"/>
    </source>
</evidence>
<dbReference type="OrthoDB" id="205099at2759"/>
<evidence type="ECO:0000256" key="8">
    <source>
        <dbReference type="ARBA" id="ARBA00032007"/>
    </source>
</evidence>
<reference evidence="12 13" key="1">
    <citation type="submission" date="2016-07" db="EMBL/GenBank/DDBJ databases">
        <title>Pervasive Adenine N6-methylation of Active Genes in Fungi.</title>
        <authorList>
            <consortium name="DOE Joint Genome Institute"/>
            <person name="Mondo S.J."/>
            <person name="Dannebaum R.O."/>
            <person name="Kuo R.C."/>
            <person name="Labutti K."/>
            <person name="Haridas S."/>
            <person name="Kuo A."/>
            <person name="Salamov A."/>
            <person name="Ahrendt S.R."/>
            <person name="Lipzen A."/>
            <person name="Sullivan W."/>
            <person name="Andreopoulos W.B."/>
            <person name="Clum A."/>
            <person name="Lindquist E."/>
            <person name="Daum C."/>
            <person name="Ramamoorthy G.K."/>
            <person name="Gryganskyi A."/>
            <person name="Culley D."/>
            <person name="Magnuson J.K."/>
            <person name="James T.Y."/>
            <person name="O'Malley M.A."/>
            <person name="Stajich J.E."/>
            <person name="Spatafora J.W."/>
            <person name="Visel A."/>
            <person name="Grigoriev I.V."/>
        </authorList>
    </citation>
    <scope>NUCLEOTIDE SEQUENCE [LARGE SCALE GENOMIC DNA]</scope>
    <source>
        <strain evidence="12 13">68-887.2</strain>
    </source>
</reference>
<keyword evidence="6 9" id="KW-0804">Transcription</keyword>
<evidence type="ECO:0000256" key="1">
    <source>
        <dbReference type="ARBA" id="ARBA00004123"/>
    </source>
</evidence>
<feature type="domain" description="Mediator complex subunit MED14 N-terminal" evidence="11">
    <location>
        <begin position="182"/>
        <end position="296"/>
    </location>
</feature>
<evidence type="ECO:0000313" key="12">
    <source>
        <dbReference type="EMBL" id="ORY27374.1"/>
    </source>
</evidence>
<dbReference type="PANTHER" id="PTHR12809">
    <property type="entry name" value="MEDIATOR COMPLEX SUBUNIT"/>
    <property type="match status" value="1"/>
</dbReference>
<feature type="compositionally biased region" description="Polar residues" evidence="10">
    <location>
        <begin position="1"/>
        <end position="20"/>
    </location>
</feature>
<keyword evidence="7 9" id="KW-0539">Nucleus</keyword>
<evidence type="ECO:0000259" key="11">
    <source>
        <dbReference type="Pfam" id="PF08638"/>
    </source>
</evidence>
<feature type="region of interest" description="Disordered" evidence="10">
    <location>
        <begin position="466"/>
        <end position="495"/>
    </location>
</feature>
<feature type="region of interest" description="Disordered" evidence="10">
    <location>
        <begin position="1192"/>
        <end position="1212"/>
    </location>
</feature>
<keyword evidence="13" id="KW-1185">Reference proteome</keyword>
<comment type="caution">
    <text evidence="12">The sequence shown here is derived from an EMBL/GenBank/DDBJ whole genome shotgun (WGS) entry which is preliminary data.</text>
</comment>
<dbReference type="InterPro" id="IPR013947">
    <property type="entry name" value="Mediator_Med14"/>
</dbReference>
<dbReference type="InParanoid" id="A0A1Y2AY44"/>
<keyword evidence="4 9" id="KW-0805">Transcription regulation</keyword>
<dbReference type="EMBL" id="MCFC01000039">
    <property type="protein sequence ID" value="ORY27374.1"/>
    <property type="molecule type" value="Genomic_DNA"/>
</dbReference>
<comment type="similarity">
    <text evidence="2 9">Belongs to the Mediator complex subunit 14 family.</text>
</comment>
<evidence type="ECO:0000313" key="13">
    <source>
        <dbReference type="Proteomes" id="UP000193986"/>
    </source>
</evidence>
<dbReference type="Pfam" id="PF08638">
    <property type="entry name" value="Med14"/>
    <property type="match status" value="2"/>
</dbReference>
<feature type="region of interest" description="Disordered" evidence="10">
    <location>
        <begin position="128"/>
        <end position="158"/>
    </location>
</feature>
<evidence type="ECO:0000256" key="4">
    <source>
        <dbReference type="ARBA" id="ARBA00023015"/>
    </source>
</evidence>
<dbReference type="GO" id="GO:0003712">
    <property type="term" value="F:transcription coregulator activity"/>
    <property type="evidence" value="ECO:0007669"/>
    <property type="project" value="UniProtKB-UniRule"/>
</dbReference>
<dbReference type="GO" id="GO:0016592">
    <property type="term" value="C:mediator complex"/>
    <property type="evidence" value="ECO:0007669"/>
    <property type="project" value="UniProtKB-UniRule"/>
</dbReference>
<feature type="region of interest" description="Disordered" evidence="10">
    <location>
        <begin position="1"/>
        <end position="41"/>
    </location>
</feature>
<evidence type="ECO:0000256" key="7">
    <source>
        <dbReference type="ARBA" id="ARBA00023242"/>
    </source>
</evidence>
<name>A0A1Y2AY44_9TREE</name>
<dbReference type="AlphaFoldDB" id="A0A1Y2AY44"/>
<dbReference type="PANTHER" id="PTHR12809:SF2">
    <property type="entry name" value="MEDIATOR OF RNA POLYMERASE II TRANSCRIPTION SUBUNIT 14"/>
    <property type="match status" value="1"/>
</dbReference>
<dbReference type="InterPro" id="IPR055122">
    <property type="entry name" value="Med14_N"/>
</dbReference>
<evidence type="ECO:0000256" key="6">
    <source>
        <dbReference type="ARBA" id="ARBA00023163"/>
    </source>
</evidence>
<gene>
    <name evidence="12" type="ORF">BCR39DRAFT_589263</name>
</gene>
<evidence type="ECO:0000256" key="9">
    <source>
        <dbReference type="RuleBase" id="RU365082"/>
    </source>
</evidence>
<keyword evidence="5 9" id="KW-0010">Activator</keyword>
<dbReference type="GO" id="GO:0006357">
    <property type="term" value="P:regulation of transcription by RNA polymerase II"/>
    <property type="evidence" value="ECO:0007669"/>
    <property type="project" value="InterPro"/>
</dbReference>
<accession>A0A1Y2AY44</accession>
<dbReference type="STRING" id="71784.A0A1Y2AY44"/>
<dbReference type="GO" id="GO:0070847">
    <property type="term" value="C:core mediator complex"/>
    <property type="evidence" value="ECO:0007669"/>
    <property type="project" value="TreeGrafter"/>
</dbReference>
<protein>
    <recommendedName>
        <fullName evidence="3 9">Mediator of RNA polymerase II transcription subunit 14</fullName>
    </recommendedName>
    <alternativeName>
        <fullName evidence="8 9">Mediator complex subunit 14</fullName>
    </alternativeName>
</protein>
<comment type="function">
    <text evidence="9">Component of the Mediator complex, a coactivator involved in the regulated transcription of nearly all RNA polymerase II-dependent genes. Mediator functions as a bridge to convey information from gene-specific regulatory proteins to the basal RNA polymerase II transcription machinery. Mediator is recruited to promoters by direct interactions with regulatory proteins and serves as a scaffold for the assembly of a functional preinitiation complex with RNA polymerase II and the general transcription factors.</text>
</comment>
<evidence type="ECO:0000256" key="5">
    <source>
        <dbReference type="ARBA" id="ARBA00023159"/>
    </source>
</evidence>
<evidence type="ECO:0000256" key="2">
    <source>
        <dbReference type="ARBA" id="ARBA00007813"/>
    </source>
</evidence>
<comment type="subcellular location">
    <subcellularLocation>
        <location evidence="1 9">Nucleus</location>
    </subcellularLocation>
</comment>
<feature type="compositionally biased region" description="Polar residues" evidence="10">
    <location>
        <begin position="132"/>
        <end position="155"/>
    </location>
</feature>
<evidence type="ECO:0000256" key="3">
    <source>
        <dbReference type="ARBA" id="ARBA00019619"/>
    </source>
</evidence>
<sequence length="1252" mass="136520">MSSSSRPANGSQPSGSTTTAAPRPLNPQLGSEPWFAYPTPTPEDLRSELPPYLEDVENVRLGLVLDRLVRKSYGDLRVLLQQTLPATLETHHKPKQIINYAKQTRQAVLKYLAIIRWKNAVDIHISGGPPISHQNNGPAASFPTPQTNGESNDTSPAGVGYVGKGKGRMVDDEPKVNVARGKVTDAKRITHFMEHQNRQHELAIEHLRHTTKGIESLRFRNADLLTAISLLTLGTYPRLPTNLTEPFTPRKPLTNASVLRTLRQLDSHILYRLRCIEYLPPELEVYRIADGRAYVRGGGPGGWKAELTVVGFDDGEDSRWWLTGVEWGWKLKKRGTDDPGGTTGKRFEGEQLQGILDVANVDVLPPRPVQTEVNVVVTDTDAGGKETPGQGTVRTIAERRKRLVDAPLVRIYNFLQQLSLSYQLEMLFSEALALSQGRWRGQLLVQMDRDKKELKLKYWIRPRPPPVQQQTQAAVGKRPAPPVASSSSRTPLTGGTLTVSLSEATEPLSDRGSLTAEISADGRISSERILRLGIVVKWEVGEAGVGGGLKTGDALDSSELKIDSNALSIENILNLASRTHASLLTRHHTAALLAAPRIALFPADPPQLVETDNTTRPLALRIPLPSRQRQAHLLIGVSSLTGLIEIEDSGSTDSSATSPEDRGGRAKLATVSANERGRLMEDVGRLLVAVITENLEAQFRQLGCHPARRIPLRSQDMAKNELHPASTVFVPLPTSELHHLTARVAGQGVAFELVKLVRSPSEAGLGMKLAIGDRSPVDLVRLRARRKDRKGANPGKRAREADQLVVETSVNNVSPPDWQIDDRDLRDVFIFANALVAQTIVEQQLKDRSIPYSLHYPPASGSGSPRSSSAVAGMVPTLLVDAGDLLKDGRAADVAMPRVYMQIREWWKGDKCSVVTVIHLQHKPALSSSGASPATSAPLSTAAMSEGITFDQTSSIVRFSAPDISRCVPSLLEQWERLCKVIVVAGEVNKLNKADAFKGLRMLSFDLRTATMMYSPGFCASITYNPSSDSYEVSFFRSGFSSGTTPGIQAIATPAISIDGTADASPHQFIAPLLGNRLNEMTVQGRRGSVAREWIALLRWTLPFLLEVESIRSASSTAEFPALVVRGVSEFKLIWDVEGVRRYGLDWKLVRNGRWIVKDACLSDDQSCGIITPIPGWKERVVEDAFQRLKSTDRDKDKTDGQGSGDGTTTTTGTSVLAVKVDGGAGLMCDGKIVGDIVRGVCADVENILGMS</sequence>
<organism evidence="12 13">
    <name type="scientific">Naematelia encephala</name>
    <dbReference type="NCBI Taxonomy" id="71784"/>
    <lineage>
        <taxon>Eukaryota</taxon>
        <taxon>Fungi</taxon>
        <taxon>Dikarya</taxon>
        <taxon>Basidiomycota</taxon>
        <taxon>Agaricomycotina</taxon>
        <taxon>Tremellomycetes</taxon>
        <taxon>Tremellales</taxon>
        <taxon>Naemateliaceae</taxon>
        <taxon>Naematelia</taxon>
    </lineage>
</organism>
<proteinExistence type="inferred from homology"/>
<comment type="subunit">
    <text evidence="9">Component of the Mediator complex.</text>
</comment>
<feature type="domain" description="Mediator complex subunit MED14 N-terminal" evidence="11">
    <location>
        <begin position="59"/>
        <end position="120"/>
    </location>
</feature>
<dbReference type="Proteomes" id="UP000193986">
    <property type="component" value="Unassembled WGS sequence"/>
</dbReference>